<dbReference type="Proteomes" id="UP000184330">
    <property type="component" value="Unassembled WGS sequence"/>
</dbReference>
<reference evidence="2 3" key="1">
    <citation type="submission" date="2016-03" db="EMBL/GenBank/DDBJ databases">
        <authorList>
            <person name="Ploux O."/>
        </authorList>
    </citation>
    <scope>NUCLEOTIDE SEQUENCE [LARGE SCALE GENOMIC DNA]</scope>
    <source>
        <strain evidence="2 3">UAMH 11012</strain>
    </source>
</reference>
<name>A0A1L7WUL6_9HELO</name>
<evidence type="ECO:0000256" key="1">
    <source>
        <dbReference type="SAM" id="MobiDB-lite"/>
    </source>
</evidence>
<evidence type="ECO:0000313" key="2">
    <source>
        <dbReference type="EMBL" id="CZR56472.1"/>
    </source>
</evidence>
<feature type="region of interest" description="Disordered" evidence="1">
    <location>
        <begin position="1"/>
        <end position="30"/>
    </location>
</feature>
<protein>
    <submittedName>
        <fullName evidence="2">Uncharacterized protein</fullName>
    </submittedName>
</protein>
<keyword evidence="3" id="KW-1185">Reference proteome</keyword>
<sequence>MAPIPSSKSSCQSPIKRHHTNSRTAIMKADPLHNLQLPGQKIRKPRTKHLNQKSKPKTNTTISTITATPSITLLLSACRSLDHLICSATISHHEIQTWRALDPYTYLTSPILIARWKSSLETLCEQYLNGTFTPDQFEEKLMTLLPGVQKLEEARRRVNEDLERELRDRGVWVAIPETFWGSVEERVGVIDGVFEGMGRVLDSQ</sequence>
<proteinExistence type="predicted"/>
<evidence type="ECO:0000313" key="3">
    <source>
        <dbReference type="Proteomes" id="UP000184330"/>
    </source>
</evidence>
<organism evidence="2 3">
    <name type="scientific">Phialocephala subalpina</name>
    <dbReference type="NCBI Taxonomy" id="576137"/>
    <lineage>
        <taxon>Eukaryota</taxon>
        <taxon>Fungi</taxon>
        <taxon>Dikarya</taxon>
        <taxon>Ascomycota</taxon>
        <taxon>Pezizomycotina</taxon>
        <taxon>Leotiomycetes</taxon>
        <taxon>Helotiales</taxon>
        <taxon>Mollisiaceae</taxon>
        <taxon>Phialocephala</taxon>
        <taxon>Phialocephala fortinii species complex</taxon>
    </lineage>
</organism>
<dbReference type="EMBL" id="FJOG01000008">
    <property type="protein sequence ID" value="CZR56472.1"/>
    <property type="molecule type" value="Genomic_DNA"/>
</dbReference>
<feature type="compositionally biased region" description="Polar residues" evidence="1">
    <location>
        <begin position="1"/>
        <end position="13"/>
    </location>
</feature>
<dbReference type="AlphaFoldDB" id="A0A1L7WUL6"/>
<accession>A0A1L7WUL6</accession>
<gene>
    <name evidence="2" type="ORF">PAC_06360</name>
</gene>